<feature type="domain" description="Glutamine amidotransferase" evidence="1">
    <location>
        <begin position="55"/>
        <end position="192"/>
    </location>
</feature>
<gene>
    <name evidence="2" type="primary">guaA_2</name>
    <name evidence="2" type="ORF">Enr8_36550</name>
</gene>
<dbReference type="PANTHER" id="PTHR42695">
    <property type="entry name" value="GLUTAMINE AMIDOTRANSFERASE YLR126C-RELATED"/>
    <property type="match status" value="1"/>
</dbReference>
<accession>A0A5C5UZY7</accession>
<dbReference type="EMBL" id="SJPF01000004">
    <property type="protein sequence ID" value="TWT31731.1"/>
    <property type="molecule type" value="Genomic_DNA"/>
</dbReference>
<sequence length="243" mass="27075">MTKRLRYLLIQIRNADDPMRTQEIGCFAQALQCDASQIEPFDLLQGAPSERHLAEIDMVMIGGSGHYSVASEGEWLEVALAGLRKIVELEVPMFGSCWGFQALARALGGRVIHDLQHAELGTHELFLTDAGKADPIFGQLSERFPAYMGHEDRVIELPPGVDLLASSKQVPQQAFRVHGKPVYCTQFHPELTVATLLERVRAYPEYCEKIAGVPYPEFEANYTDAATETEGLLLAFRRQFLGV</sequence>
<reference evidence="2 3" key="1">
    <citation type="submission" date="2019-02" db="EMBL/GenBank/DDBJ databases">
        <title>Deep-cultivation of Planctomycetes and their phenomic and genomic characterization uncovers novel biology.</title>
        <authorList>
            <person name="Wiegand S."/>
            <person name="Jogler M."/>
            <person name="Boedeker C."/>
            <person name="Pinto D."/>
            <person name="Vollmers J."/>
            <person name="Rivas-Marin E."/>
            <person name="Kohn T."/>
            <person name="Peeters S.H."/>
            <person name="Heuer A."/>
            <person name="Rast P."/>
            <person name="Oberbeckmann S."/>
            <person name="Bunk B."/>
            <person name="Jeske O."/>
            <person name="Meyerdierks A."/>
            <person name="Storesund J.E."/>
            <person name="Kallscheuer N."/>
            <person name="Luecker S."/>
            <person name="Lage O.M."/>
            <person name="Pohl T."/>
            <person name="Merkel B.J."/>
            <person name="Hornburger P."/>
            <person name="Mueller R.-W."/>
            <person name="Bruemmer F."/>
            <person name="Labrenz M."/>
            <person name="Spormann A.M."/>
            <person name="Op Den Camp H."/>
            <person name="Overmann J."/>
            <person name="Amann R."/>
            <person name="Jetten M.S.M."/>
            <person name="Mascher T."/>
            <person name="Medema M.H."/>
            <person name="Devos D.P."/>
            <person name="Kaster A.-K."/>
            <person name="Ovreas L."/>
            <person name="Rohde M."/>
            <person name="Galperin M.Y."/>
            <person name="Jogler C."/>
        </authorList>
    </citation>
    <scope>NUCLEOTIDE SEQUENCE [LARGE SCALE GENOMIC DNA]</scope>
    <source>
        <strain evidence="2 3">Enr8</strain>
    </source>
</reference>
<dbReference type="AlphaFoldDB" id="A0A5C5UZY7"/>
<dbReference type="Pfam" id="PF00117">
    <property type="entry name" value="GATase"/>
    <property type="match status" value="1"/>
</dbReference>
<evidence type="ECO:0000313" key="2">
    <source>
        <dbReference type="EMBL" id="TWT31731.1"/>
    </source>
</evidence>
<dbReference type="RefSeq" id="WP_146434095.1">
    <property type="nucleotide sequence ID" value="NZ_SJPF01000004.1"/>
</dbReference>
<evidence type="ECO:0000313" key="3">
    <source>
        <dbReference type="Proteomes" id="UP000318878"/>
    </source>
</evidence>
<keyword evidence="3" id="KW-1185">Reference proteome</keyword>
<dbReference type="Gene3D" id="3.40.50.880">
    <property type="match status" value="1"/>
</dbReference>
<dbReference type="GO" id="GO:0005829">
    <property type="term" value="C:cytosol"/>
    <property type="evidence" value="ECO:0007669"/>
    <property type="project" value="TreeGrafter"/>
</dbReference>
<dbReference type="InterPro" id="IPR029062">
    <property type="entry name" value="Class_I_gatase-like"/>
</dbReference>
<dbReference type="CDD" id="cd01741">
    <property type="entry name" value="GATase1_1"/>
    <property type="match status" value="1"/>
</dbReference>
<comment type="caution">
    <text evidence="2">The sequence shown here is derived from an EMBL/GenBank/DDBJ whole genome shotgun (WGS) entry which is preliminary data.</text>
</comment>
<dbReference type="Proteomes" id="UP000318878">
    <property type="component" value="Unassembled WGS sequence"/>
</dbReference>
<keyword evidence="2" id="KW-0436">Ligase</keyword>
<dbReference type="PANTHER" id="PTHR42695:SF5">
    <property type="entry name" value="GLUTAMINE AMIDOTRANSFERASE YLR126C-RELATED"/>
    <property type="match status" value="1"/>
</dbReference>
<dbReference type="PROSITE" id="PS51273">
    <property type="entry name" value="GATASE_TYPE_1"/>
    <property type="match status" value="1"/>
</dbReference>
<name>A0A5C5UZY7_9BACT</name>
<protein>
    <submittedName>
        <fullName evidence="2">GMP synthase [glutamine-hydrolyzing]</fullName>
        <ecNumber evidence="2">6.3.5.2</ecNumber>
    </submittedName>
</protein>
<dbReference type="EC" id="6.3.5.2" evidence="2"/>
<proteinExistence type="predicted"/>
<dbReference type="OrthoDB" id="9813383at2"/>
<evidence type="ECO:0000259" key="1">
    <source>
        <dbReference type="Pfam" id="PF00117"/>
    </source>
</evidence>
<dbReference type="SUPFAM" id="SSF52317">
    <property type="entry name" value="Class I glutamine amidotransferase-like"/>
    <property type="match status" value="1"/>
</dbReference>
<dbReference type="GO" id="GO:0003922">
    <property type="term" value="F:GMP synthase (glutamine-hydrolyzing) activity"/>
    <property type="evidence" value="ECO:0007669"/>
    <property type="project" value="UniProtKB-EC"/>
</dbReference>
<dbReference type="InterPro" id="IPR017926">
    <property type="entry name" value="GATASE"/>
</dbReference>
<organism evidence="2 3">
    <name type="scientific">Blastopirellula retiformator</name>
    <dbReference type="NCBI Taxonomy" id="2527970"/>
    <lineage>
        <taxon>Bacteria</taxon>
        <taxon>Pseudomonadati</taxon>
        <taxon>Planctomycetota</taxon>
        <taxon>Planctomycetia</taxon>
        <taxon>Pirellulales</taxon>
        <taxon>Pirellulaceae</taxon>
        <taxon>Blastopirellula</taxon>
    </lineage>
</organism>
<dbReference type="InterPro" id="IPR044992">
    <property type="entry name" value="ChyE-like"/>
</dbReference>